<feature type="transmembrane region" description="Helical" evidence="10">
    <location>
        <begin position="100"/>
        <end position="119"/>
    </location>
</feature>
<evidence type="ECO:0000256" key="1">
    <source>
        <dbReference type="ARBA" id="ARBA00004651"/>
    </source>
</evidence>
<feature type="region of interest" description="Disordered" evidence="9">
    <location>
        <begin position="420"/>
        <end position="442"/>
    </location>
</feature>
<accession>A0ABV1QFV1</accession>
<comment type="subcellular location">
    <subcellularLocation>
        <location evidence="1">Cell membrane</location>
        <topology evidence="1">Multi-pass membrane protein</topology>
    </subcellularLocation>
</comment>
<dbReference type="PANTHER" id="PTHR23535">
    <property type="entry name" value="SUGAR EFFLUX TRANSPORTER A-RELATED"/>
    <property type="match status" value="1"/>
</dbReference>
<evidence type="ECO:0000259" key="11">
    <source>
        <dbReference type="PROSITE" id="PS50850"/>
    </source>
</evidence>
<feature type="transmembrane region" description="Helical" evidence="10">
    <location>
        <begin position="332"/>
        <end position="354"/>
    </location>
</feature>
<feature type="transmembrane region" description="Helical" evidence="10">
    <location>
        <begin position="235"/>
        <end position="255"/>
    </location>
</feature>
<reference evidence="12 13" key="1">
    <citation type="submission" date="2024-01" db="EMBL/GenBank/DDBJ databases">
        <title>Metagenomic exploration of the rhizosphere soil microbial community and their significance in facilitating the development of wild simulated ginseng.</title>
        <authorList>
            <person name="Huang J."/>
        </authorList>
    </citation>
    <scope>NUCLEOTIDE SEQUENCE [LARGE SCALE GENOMIC DNA]</scope>
    <source>
        <strain evidence="12 13">WY141</strain>
    </source>
</reference>
<dbReference type="SUPFAM" id="SSF103473">
    <property type="entry name" value="MFS general substrate transporter"/>
    <property type="match status" value="1"/>
</dbReference>
<keyword evidence="13" id="KW-1185">Reference proteome</keyword>
<comment type="caution">
    <text evidence="12">The sequence shown here is derived from an EMBL/GenBank/DDBJ whole genome shotgun (WGS) entry which is preliminary data.</text>
</comment>
<keyword evidence="5" id="KW-0762">Sugar transport</keyword>
<dbReference type="PANTHER" id="PTHR23535:SF2">
    <property type="entry name" value="SUGAR EFFLUX TRANSPORTER A-RELATED"/>
    <property type="match status" value="1"/>
</dbReference>
<keyword evidence="4" id="KW-1003">Cell membrane</keyword>
<gene>
    <name evidence="12" type="ORF">ABR748_38515</name>
</gene>
<dbReference type="PROSITE" id="PS50850">
    <property type="entry name" value="MFS"/>
    <property type="match status" value="1"/>
</dbReference>
<dbReference type="InterPro" id="IPR011701">
    <property type="entry name" value="MFS"/>
</dbReference>
<evidence type="ECO:0000256" key="2">
    <source>
        <dbReference type="ARBA" id="ARBA00006523"/>
    </source>
</evidence>
<protein>
    <submittedName>
        <fullName evidence="12">MFS transporter</fullName>
    </submittedName>
</protein>
<evidence type="ECO:0000256" key="4">
    <source>
        <dbReference type="ARBA" id="ARBA00022475"/>
    </source>
</evidence>
<organism evidence="12 13">
    <name type="scientific">Streptomyces microflavus</name>
    <name type="common">Streptomyces lipmanii</name>
    <dbReference type="NCBI Taxonomy" id="1919"/>
    <lineage>
        <taxon>Bacteria</taxon>
        <taxon>Bacillati</taxon>
        <taxon>Actinomycetota</taxon>
        <taxon>Actinomycetes</taxon>
        <taxon>Kitasatosporales</taxon>
        <taxon>Streptomycetaceae</taxon>
        <taxon>Streptomyces</taxon>
    </lineage>
</organism>
<sequence length="442" mass="45504">MRRRVRDHGAEAPDGPVEQKAPSTLRVLMSNPLYRGVTVAEFLSALGVSAAAPQIASFLVKELDASLGAAGLYYLTSLAAPVVGYLVGARSDRTGRRMGLFRLCAAAGFFGWLGVAASTHLWMPFVIGVVLLGFAGAAGSQLFAAMHDEMTRKPSPANDGIVSIARMAMTSGWVIGPAAGTLVASHFGLREMLVATALCCGAQIIPLGTLKVAGPEHPKTPSDAEDALRSAGKPGIRAMSGLLIFTGLYLCVYAGEPVKYAYLPIYMDEQLHFAPGVRSAIIGIQPLVELALMPLVVMLARRTGAMWLMAGAAACGVAANLCFATMTSSAGLFAGQVLMGAVWAVFASLGIVVAQRLLPTAVATASAIFLSSPALSSALGGLAGGLGATAFGLPHVFFLPMAFGMIAVVGYLIMASSPKRQRPGTSTPVPNPLPAGASTGSE</sequence>
<proteinExistence type="inferred from homology"/>
<evidence type="ECO:0000256" key="3">
    <source>
        <dbReference type="ARBA" id="ARBA00022448"/>
    </source>
</evidence>
<evidence type="ECO:0000256" key="5">
    <source>
        <dbReference type="ARBA" id="ARBA00022597"/>
    </source>
</evidence>
<evidence type="ECO:0000256" key="6">
    <source>
        <dbReference type="ARBA" id="ARBA00022692"/>
    </source>
</evidence>
<keyword evidence="3" id="KW-0813">Transport</keyword>
<keyword evidence="6 10" id="KW-0812">Transmembrane</keyword>
<dbReference type="Gene3D" id="1.20.1250.20">
    <property type="entry name" value="MFS general substrate transporter like domains"/>
    <property type="match status" value="2"/>
</dbReference>
<evidence type="ECO:0000313" key="12">
    <source>
        <dbReference type="EMBL" id="MER0430017.1"/>
    </source>
</evidence>
<keyword evidence="7 10" id="KW-1133">Transmembrane helix</keyword>
<feature type="transmembrane region" description="Helical" evidence="10">
    <location>
        <begin position="361"/>
        <end position="383"/>
    </location>
</feature>
<dbReference type="EMBL" id="JBEJUE010000091">
    <property type="protein sequence ID" value="MER0430017.1"/>
    <property type="molecule type" value="Genomic_DNA"/>
</dbReference>
<feature type="transmembrane region" description="Helical" evidence="10">
    <location>
        <begin position="125"/>
        <end position="146"/>
    </location>
</feature>
<feature type="transmembrane region" description="Helical" evidence="10">
    <location>
        <begin position="275"/>
        <end position="300"/>
    </location>
</feature>
<feature type="transmembrane region" description="Helical" evidence="10">
    <location>
        <begin position="307"/>
        <end position="326"/>
    </location>
</feature>
<dbReference type="RefSeq" id="WP_350242099.1">
    <property type="nucleotide sequence ID" value="NZ_JBEJUE010000091.1"/>
</dbReference>
<name>A0ABV1QFV1_STRMI</name>
<feature type="transmembrane region" description="Helical" evidence="10">
    <location>
        <begin position="67"/>
        <end position="88"/>
    </location>
</feature>
<keyword evidence="8 10" id="KW-0472">Membrane</keyword>
<dbReference type="InterPro" id="IPR020846">
    <property type="entry name" value="MFS_dom"/>
</dbReference>
<feature type="domain" description="Major facilitator superfamily (MFS) profile" evidence="11">
    <location>
        <begin position="33"/>
        <end position="419"/>
    </location>
</feature>
<evidence type="ECO:0000313" key="13">
    <source>
        <dbReference type="Proteomes" id="UP001456562"/>
    </source>
</evidence>
<dbReference type="InterPro" id="IPR036259">
    <property type="entry name" value="MFS_trans_sf"/>
</dbReference>
<feature type="transmembrane region" description="Helical" evidence="10">
    <location>
        <begin position="395"/>
        <end position="414"/>
    </location>
</feature>
<dbReference type="Proteomes" id="UP001456562">
    <property type="component" value="Unassembled WGS sequence"/>
</dbReference>
<evidence type="ECO:0000256" key="8">
    <source>
        <dbReference type="ARBA" id="ARBA00023136"/>
    </source>
</evidence>
<comment type="similarity">
    <text evidence="2">Belongs to the major facilitator superfamily. Set transporter family.</text>
</comment>
<dbReference type="Pfam" id="PF07690">
    <property type="entry name" value="MFS_1"/>
    <property type="match status" value="1"/>
</dbReference>
<evidence type="ECO:0000256" key="7">
    <source>
        <dbReference type="ARBA" id="ARBA00022989"/>
    </source>
</evidence>
<evidence type="ECO:0000256" key="10">
    <source>
        <dbReference type="SAM" id="Phobius"/>
    </source>
</evidence>
<evidence type="ECO:0000256" key="9">
    <source>
        <dbReference type="SAM" id="MobiDB-lite"/>
    </source>
</evidence>
<feature type="transmembrane region" description="Helical" evidence="10">
    <location>
        <begin position="33"/>
        <end position="55"/>
    </location>
</feature>